<keyword evidence="1" id="KW-0159">Chromosome partition</keyword>
<dbReference type="GO" id="GO:0003677">
    <property type="term" value="F:DNA binding"/>
    <property type="evidence" value="ECO:0007669"/>
    <property type="project" value="InterPro"/>
</dbReference>
<dbReference type="AlphaFoldDB" id="A0A413E532"/>
<dbReference type="GO" id="GO:0006310">
    <property type="term" value="P:DNA recombination"/>
    <property type="evidence" value="ECO:0007669"/>
    <property type="project" value="UniProtKB-KW"/>
</dbReference>
<name>A0A413E532_BACSE</name>
<dbReference type="InterPro" id="IPR011010">
    <property type="entry name" value="DNA_brk_join_enz"/>
</dbReference>
<dbReference type="Pfam" id="PF00589">
    <property type="entry name" value="Phage_integrase"/>
    <property type="match status" value="1"/>
</dbReference>
<dbReference type="GO" id="GO:0015074">
    <property type="term" value="P:DNA integration"/>
    <property type="evidence" value="ECO:0007669"/>
    <property type="project" value="InterPro"/>
</dbReference>
<organism evidence="4 5">
    <name type="scientific">Bacteroides stercoris</name>
    <dbReference type="NCBI Taxonomy" id="46506"/>
    <lineage>
        <taxon>Bacteria</taxon>
        <taxon>Pseudomonadati</taxon>
        <taxon>Bacteroidota</taxon>
        <taxon>Bacteroidia</taxon>
        <taxon>Bacteroidales</taxon>
        <taxon>Bacteroidaceae</taxon>
        <taxon>Bacteroides</taxon>
    </lineage>
</organism>
<dbReference type="PROSITE" id="PS51898">
    <property type="entry name" value="TYR_RECOMBINASE"/>
    <property type="match status" value="1"/>
</dbReference>
<dbReference type="InterPro" id="IPR002104">
    <property type="entry name" value="Integrase_catalytic"/>
</dbReference>
<feature type="domain" description="Tyr recombinase" evidence="3">
    <location>
        <begin position="117"/>
        <end position="324"/>
    </location>
</feature>
<evidence type="ECO:0000313" key="4">
    <source>
        <dbReference type="EMBL" id="RGW99894.1"/>
    </source>
</evidence>
<dbReference type="Gene3D" id="1.10.443.10">
    <property type="entry name" value="Intergrase catalytic core"/>
    <property type="match status" value="1"/>
</dbReference>
<dbReference type="InterPro" id="IPR050090">
    <property type="entry name" value="Tyrosine_recombinase_XerCD"/>
</dbReference>
<protein>
    <recommendedName>
        <fullName evidence="3">Tyr recombinase domain-containing protein</fullName>
    </recommendedName>
</protein>
<dbReference type="PANTHER" id="PTHR30349:SF81">
    <property type="entry name" value="TYROSINE RECOMBINASE XERC"/>
    <property type="match status" value="1"/>
</dbReference>
<evidence type="ECO:0000256" key="1">
    <source>
        <dbReference type="ARBA" id="ARBA00022829"/>
    </source>
</evidence>
<proteinExistence type="predicted"/>
<evidence type="ECO:0000313" key="5">
    <source>
        <dbReference type="Proteomes" id="UP000284777"/>
    </source>
</evidence>
<accession>A0A413E532</accession>
<keyword evidence="2" id="KW-0233">DNA recombination</keyword>
<dbReference type="PANTHER" id="PTHR30349">
    <property type="entry name" value="PHAGE INTEGRASE-RELATED"/>
    <property type="match status" value="1"/>
</dbReference>
<dbReference type="Proteomes" id="UP000284777">
    <property type="component" value="Unassembled WGS sequence"/>
</dbReference>
<evidence type="ECO:0000259" key="3">
    <source>
        <dbReference type="PROSITE" id="PS51898"/>
    </source>
</evidence>
<evidence type="ECO:0000256" key="2">
    <source>
        <dbReference type="ARBA" id="ARBA00023172"/>
    </source>
</evidence>
<gene>
    <name evidence="4" type="ORF">DWV41_03565</name>
</gene>
<sequence>MDSICKMEGISMSNLLFESIMAQHFTEFIKLKRNLGYKYSTAEYLIREFDTFLVRKKITYPILTKEIFDEWMTRRKHESGSTYKGRCTVVMQFVQYMSDIGKPCYIPRMPNIKVNGFTAHIFTEEEIDRFFTACDNLILHSLKMNSAIIMLPAIFRLLYGTGIRVTEAIRLKNCDVNLEEKYIVLHDTKSRKDRLVPISDSVATVCREYKSYRERLPIIADKEYFFLALSGKPCASDGTIYFWFRTILKNAGIPHNGRHQGPRVHDLRHTFSVHSLMKMHHEGGDLYCSLPILSTYLGHSSIQSTNNYVRLCESMYPDLIQRIDIESMNVYPNLYKDETD</sequence>
<dbReference type="SUPFAM" id="SSF56349">
    <property type="entry name" value="DNA breaking-rejoining enzymes"/>
    <property type="match status" value="1"/>
</dbReference>
<dbReference type="InterPro" id="IPR013762">
    <property type="entry name" value="Integrase-like_cat_sf"/>
</dbReference>
<dbReference type="GO" id="GO:0007059">
    <property type="term" value="P:chromosome segregation"/>
    <property type="evidence" value="ECO:0007669"/>
    <property type="project" value="UniProtKB-KW"/>
</dbReference>
<dbReference type="EMBL" id="QSBD01000003">
    <property type="protein sequence ID" value="RGW99894.1"/>
    <property type="molecule type" value="Genomic_DNA"/>
</dbReference>
<reference evidence="4 5" key="1">
    <citation type="submission" date="2018-08" db="EMBL/GenBank/DDBJ databases">
        <title>A genome reference for cultivated species of the human gut microbiota.</title>
        <authorList>
            <person name="Zou Y."/>
            <person name="Xue W."/>
            <person name="Luo G."/>
        </authorList>
    </citation>
    <scope>NUCLEOTIDE SEQUENCE [LARGE SCALE GENOMIC DNA]</scope>
    <source>
        <strain evidence="4 5">AF05-4</strain>
    </source>
</reference>
<comment type="caution">
    <text evidence="4">The sequence shown here is derived from an EMBL/GenBank/DDBJ whole genome shotgun (WGS) entry which is preliminary data.</text>
</comment>